<comment type="caution">
    <text evidence="1">The sequence shown here is derived from an EMBL/GenBank/DDBJ whole genome shotgun (WGS) entry which is preliminary data.</text>
</comment>
<evidence type="ECO:0000313" key="2">
    <source>
        <dbReference type="Proteomes" id="UP000674318"/>
    </source>
</evidence>
<dbReference type="KEGG" id="phet:94293557"/>
<keyword evidence="2" id="KW-1185">Reference proteome</keyword>
<dbReference type="GO" id="GO:0032299">
    <property type="term" value="C:ribonuclease H2 complex"/>
    <property type="evidence" value="ECO:0007669"/>
    <property type="project" value="InterPro"/>
</dbReference>
<gene>
    <name evidence="1" type="ORF">JKF63_07543</name>
</gene>
<dbReference type="RefSeq" id="XP_067758905.1">
    <property type="nucleotide sequence ID" value="XM_067903480.1"/>
</dbReference>
<dbReference type="OrthoDB" id="6222486at2759"/>
<dbReference type="InterPro" id="IPR013924">
    <property type="entry name" value="RNase_H2_suC"/>
</dbReference>
<sequence>MAQLYKVAGEVPEELVFHSLPVQTTFDGTTDVHENFTSAMKRDPDDGLWRATLRGRALLGEEVQLPEGYLVAMTSITATANVPCSIPSTSAHPSTSAPPDTQVDELEVSDQVLLQTCAPRYVVWEHDKAPARAASISQWITLAQLIHTSSV</sequence>
<dbReference type="CDD" id="cd09271">
    <property type="entry name" value="RNase_H2-C"/>
    <property type="match status" value="1"/>
</dbReference>
<evidence type="ECO:0000313" key="1">
    <source>
        <dbReference type="EMBL" id="KAG5509898.1"/>
    </source>
</evidence>
<dbReference type="GO" id="GO:0006401">
    <property type="term" value="P:RNA catabolic process"/>
    <property type="evidence" value="ECO:0007669"/>
    <property type="project" value="InterPro"/>
</dbReference>
<name>A0A836IUL9_9TRYP</name>
<protein>
    <submittedName>
        <fullName evidence="1">Uncharacterized protein</fullName>
    </submittedName>
</protein>
<accession>A0A836IUL9</accession>
<reference evidence="1 2" key="1">
    <citation type="submission" date="2021-02" db="EMBL/GenBank/DDBJ databases">
        <title>Porcisia hertigi Genome sequencing and assembly.</title>
        <authorList>
            <person name="Almutairi H."/>
            <person name="Gatherer D."/>
        </authorList>
    </citation>
    <scope>NUCLEOTIDE SEQUENCE [LARGE SCALE GENOMIC DNA]</scope>
    <source>
        <strain evidence="1 2">C119</strain>
    </source>
</reference>
<organism evidence="1 2">
    <name type="scientific">Porcisia hertigi</name>
    <dbReference type="NCBI Taxonomy" id="2761500"/>
    <lineage>
        <taxon>Eukaryota</taxon>
        <taxon>Discoba</taxon>
        <taxon>Euglenozoa</taxon>
        <taxon>Kinetoplastea</taxon>
        <taxon>Metakinetoplastina</taxon>
        <taxon>Trypanosomatida</taxon>
        <taxon>Trypanosomatidae</taxon>
        <taxon>Leishmaniinae</taxon>
        <taxon>Porcisia</taxon>
    </lineage>
</organism>
<dbReference type="Gene3D" id="2.40.128.680">
    <property type="match status" value="1"/>
</dbReference>
<proteinExistence type="predicted"/>
<dbReference type="Pfam" id="PF08615">
    <property type="entry name" value="RNase_H2_suC"/>
    <property type="match status" value="1"/>
</dbReference>
<dbReference type="GeneID" id="94293557"/>
<dbReference type="EMBL" id="JAFJZO010000012">
    <property type="protein sequence ID" value="KAG5509898.1"/>
    <property type="molecule type" value="Genomic_DNA"/>
</dbReference>
<dbReference type="AlphaFoldDB" id="A0A836IUL9"/>
<dbReference type="Proteomes" id="UP000674318">
    <property type="component" value="Unassembled WGS sequence"/>
</dbReference>